<evidence type="ECO:0000256" key="1">
    <source>
        <dbReference type="ARBA" id="ARBA00005340"/>
    </source>
</evidence>
<comment type="function">
    <text evidence="7">Endonuclease IV plays a role in DNA repair. It cleaves phosphodiester bonds at apurinic or apyrimidinic (AP) sites, generating a 3'-hydroxyl group and a 5'-terminal sugar phosphate.</text>
</comment>
<comment type="catalytic activity">
    <reaction evidence="7">
        <text>Endonucleolytic cleavage to 5'-phosphooligonucleotide end-products.</text>
        <dbReference type="EC" id="3.1.21.2"/>
    </reaction>
</comment>
<sequence length="278" mass="31252">MYIGAHISISKGYEKAVKQAVEIGCNTMQFFTRNPRGSKAKALDADDLARADEYRKETSFGPMVAHAPYTLNLASFKEDTWDFAKMVMKEDLKRLEAIGASYMVVHPGSHLGYGLEYGIQRIADALNEIITGSERVMILLEGMAGVGTEIGYTFEQLEEIIARVDKQENLGVCFDTCHLYCAGYDVKDDLNTVLEELDKVIGIYRLKAFHLNDSKNPLGSRKDRHENIGEGELGIETFENIINHPELKDIPFLLETPGGIDVFEKEIRLLRTLVKEKI</sequence>
<keyword evidence="5 7" id="KW-0862">Zinc</keyword>
<feature type="binding site" evidence="7">
    <location>
        <position position="66"/>
    </location>
    <ligand>
        <name>Zn(2+)</name>
        <dbReference type="ChEBI" id="CHEBI:29105"/>
        <label>1</label>
    </ligand>
</feature>
<dbReference type="PROSITE" id="PS00731">
    <property type="entry name" value="AP_NUCLEASE_F2_3"/>
    <property type="match status" value="1"/>
</dbReference>
<feature type="binding site" evidence="7">
    <location>
        <position position="178"/>
    </location>
    <ligand>
        <name>Zn(2+)</name>
        <dbReference type="ChEBI" id="CHEBI:29105"/>
        <label>3</label>
    </ligand>
</feature>
<evidence type="ECO:0000256" key="7">
    <source>
        <dbReference type="HAMAP-Rule" id="MF_00152"/>
    </source>
</evidence>
<dbReference type="InterPro" id="IPR036237">
    <property type="entry name" value="Xyl_isomerase-like_sf"/>
</dbReference>
<evidence type="ECO:0000256" key="2">
    <source>
        <dbReference type="ARBA" id="ARBA00022723"/>
    </source>
</evidence>
<organism evidence="9 10">
    <name type="scientific">Koleobacter methoxysyntrophicus</name>
    <dbReference type="NCBI Taxonomy" id="2751313"/>
    <lineage>
        <taxon>Bacteria</taxon>
        <taxon>Bacillati</taxon>
        <taxon>Bacillota</taxon>
        <taxon>Clostridia</taxon>
        <taxon>Koleobacterales</taxon>
        <taxon>Koleobacteraceae</taxon>
        <taxon>Koleobacter</taxon>
    </lineage>
</organism>
<gene>
    <name evidence="7 9" type="primary">nfo</name>
    <name evidence="9" type="ORF">H0A61_00016</name>
</gene>
<keyword evidence="7" id="KW-0540">Nuclease</keyword>
<evidence type="ECO:0000256" key="6">
    <source>
        <dbReference type="ARBA" id="ARBA00023204"/>
    </source>
</evidence>
<dbReference type="Proteomes" id="UP000662904">
    <property type="component" value="Chromosome"/>
</dbReference>
<feature type="binding site" evidence="7">
    <location>
        <position position="210"/>
    </location>
    <ligand>
        <name>Zn(2+)</name>
        <dbReference type="ChEBI" id="CHEBI:29105"/>
        <label>2</label>
    </ligand>
</feature>
<dbReference type="InterPro" id="IPR001719">
    <property type="entry name" value="AP_endonuc_2"/>
</dbReference>
<feature type="binding site" evidence="7">
    <location>
        <position position="225"/>
    </location>
    <ligand>
        <name>Zn(2+)</name>
        <dbReference type="ChEBI" id="CHEBI:29105"/>
        <label>3</label>
    </ligand>
</feature>
<feature type="binding site" evidence="7">
    <location>
        <position position="223"/>
    </location>
    <ligand>
        <name>Zn(2+)</name>
        <dbReference type="ChEBI" id="CHEBI:29105"/>
        <label>3</label>
    </ligand>
</feature>
<comment type="similarity">
    <text evidence="1 7">Belongs to the AP endonuclease 2 family.</text>
</comment>
<dbReference type="FunFam" id="3.20.20.150:FF:000001">
    <property type="entry name" value="Probable endonuclease 4"/>
    <property type="match status" value="1"/>
</dbReference>
<dbReference type="SUPFAM" id="SSF51658">
    <property type="entry name" value="Xylose isomerase-like"/>
    <property type="match status" value="1"/>
</dbReference>
<dbReference type="CDD" id="cd00019">
    <property type="entry name" value="AP2Ec"/>
    <property type="match status" value="1"/>
</dbReference>
<dbReference type="EC" id="3.1.21.2" evidence="7"/>
<dbReference type="AlphaFoldDB" id="A0A8A0RJ81"/>
<dbReference type="GO" id="GO:0008270">
    <property type="term" value="F:zinc ion binding"/>
    <property type="evidence" value="ECO:0007669"/>
    <property type="project" value="UniProtKB-UniRule"/>
</dbReference>
<keyword evidence="2 7" id="KW-0479">Metal-binding</keyword>
<feature type="binding site" evidence="7">
    <location>
        <position position="141"/>
    </location>
    <ligand>
        <name>Zn(2+)</name>
        <dbReference type="ChEBI" id="CHEBI:29105"/>
        <label>2</label>
    </ligand>
</feature>
<keyword evidence="3 7" id="KW-0227">DNA damage</keyword>
<name>A0A8A0RJ81_9FIRM</name>
<keyword evidence="10" id="KW-1185">Reference proteome</keyword>
<dbReference type="Pfam" id="PF01261">
    <property type="entry name" value="AP_endonuc_2"/>
    <property type="match status" value="1"/>
</dbReference>
<dbReference type="GO" id="GO:0003906">
    <property type="term" value="F:DNA-(apurinic or apyrimidinic site) endonuclease activity"/>
    <property type="evidence" value="ECO:0007669"/>
    <property type="project" value="TreeGrafter"/>
</dbReference>
<dbReference type="HAMAP" id="MF_00152">
    <property type="entry name" value="Nfo"/>
    <property type="match status" value="1"/>
</dbReference>
<dbReference type="KEGG" id="kme:H0A61_00016"/>
<feature type="binding site" evidence="7">
    <location>
        <position position="175"/>
    </location>
    <ligand>
        <name>Zn(2+)</name>
        <dbReference type="ChEBI" id="CHEBI:29105"/>
        <label>2</label>
    </ligand>
</feature>
<reference evidence="9" key="1">
    <citation type="submission" date="2020-07" db="EMBL/GenBank/DDBJ databases">
        <title>Koleobacter methoxysyntrophicus gen. nov., sp. nov., a novel anaerobic bacterium isolated from deep subsurface oil field and proposal of Koleobacterales ord. nov. in the phylum Firmicutes.</title>
        <authorList>
            <person name="Sakamoto S."/>
            <person name="Tamaki H."/>
        </authorList>
    </citation>
    <scope>NUCLEOTIDE SEQUENCE</scope>
    <source>
        <strain evidence="9">NRmbB1</strain>
    </source>
</reference>
<evidence type="ECO:0000256" key="4">
    <source>
        <dbReference type="ARBA" id="ARBA00022801"/>
    </source>
</evidence>
<feature type="binding site" evidence="7">
    <location>
        <position position="255"/>
    </location>
    <ligand>
        <name>Zn(2+)</name>
        <dbReference type="ChEBI" id="CHEBI:29105"/>
        <label>2</label>
    </ligand>
</feature>
<dbReference type="InterPro" id="IPR018246">
    <property type="entry name" value="AP_endonuc_F2_Zn_BS"/>
</dbReference>
<keyword evidence="6 7" id="KW-0234">DNA repair</keyword>
<dbReference type="EMBL" id="CP059066">
    <property type="protein sequence ID" value="QSQ07700.1"/>
    <property type="molecule type" value="Genomic_DNA"/>
</dbReference>
<feature type="domain" description="Xylose isomerase-like TIM barrel" evidence="8">
    <location>
        <begin position="18"/>
        <end position="272"/>
    </location>
</feature>
<dbReference type="Gene3D" id="3.20.20.150">
    <property type="entry name" value="Divalent-metal-dependent TIM barrel enzymes"/>
    <property type="match status" value="1"/>
</dbReference>
<dbReference type="GO" id="GO:0008833">
    <property type="term" value="F:deoxyribonuclease IV (phage-T4-induced) activity"/>
    <property type="evidence" value="ECO:0007669"/>
    <property type="project" value="UniProtKB-UniRule"/>
</dbReference>
<feature type="binding site" evidence="7">
    <location>
        <position position="106"/>
    </location>
    <ligand>
        <name>Zn(2+)</name>
        <dbReference type="ChEBI" id="CHEBI:29105"/>
        <label>1</label>
    </ligand>
</feature>
<dbReference type="SMART" id="SM00518">
    <property type="entry name" value="AP2Ec"/>
    <property type="match status" value="1"/>
</dbReference>
<dbReference type="PROSITE" id="PS00730">
    <property type="entry name" value="AP_NUCLEASE_F2_2"/>
    <property type="match status" value="1"/>
</dbReference>
<dbReference type="GO" id="GO:0003677">
    <property type="term" value="F:DNA binding"/>
    <property type="evidence" value="ECO:0007669"/>
    <property type="project" value="InterPro"/>
</dbReference>
<comment type="cofactor">
    <cofactor evidence="7">
        <name>Zn(2+)</name>
        <dbReference type="ChEBI" id="CHEBI:29105"/>
    </cofactor>
    <text evidence="7">Binds 3 Zn(2+) ions.</text>
</comment>
<dbReference type="PANTHER" id="PTHR21445">
    <property type="entry name" value="ENDONUCLEASE IV ENDODEOXYRIBONUCLEASE IV"/>
    <property type="match status" value="1"/>
</dbReference>
<proteinExistence type="inferred from homology"/>
<evidence type="ECO:0000313" key="10">
    <source>
        <dbReference type="Proteomes" id="UP000662904"/>
    </source>
</evidence>
<evidence type="ECO:0000256" key="5">
    <source>
        <dbReference type="ARBA" id="ARBA00022833"/>
    </source>
</evidence>
<keyword evidence="4 7" id="KW-0378">Hydrolase</keyword>
<dbReference type="GO" id="GO:0008081">
    <property type="term" value="F:phosphoric diester hydrolase activity"/>
    <property type="evidence" value="ECO:0007669"/>
    <property type="project" value="TreeGrafter"/>
</dbReference>
<dbReference type="PANTHER" id="PTHR21445:SF0">
    <property type="entry name" value="APURINIC-APYRIMIDINIC ENDONUCLEASE"/>
    <property type="match status" value="1"/>
</dbReference>
<keyword evidence="7 9" id="KW-0255">Endonuclease</keyword>
<dbReference type="GO" id="GO:0006284">
    <property type="term" value="P:base-excision repair"/>
    <property type="evidence" value="ECO:0007669"/>
    <property type="project" value="TreeGrafter"/>
</dbReference>
<dbReference type="NCBIfam" id="TIGR00587">
    <property type="entry name" value="nfo"/>
    <property type="match status" value="1"/>
</dbReference>
<evidence type="ECO:0000313" key="9">
    <source>
        <dbReference type="EMBL" id="QSQ07700.1"/>
    </source>
</evidence>
<dbReference type="PROSITE" id="PS51432">
    <property type="entry name" value="AP_NUCLEASE_F2_4"/>
    <property type="match status" value="1"/>
</dbReference>
<accession>A0A8A0RJ81</accession>
<feature type="binding site" evidence="7">
    <location>
        <position position="141"/>
    </location>
    <ligand>
        <name>Zn(2+)</name>
        <dbReference type="ChEBI" id="CHEBI:29105"/>
        <label>1</label>
    </ligand>
</feature>
<evidence type="ECO:0000256" key="3">
    <source>
        <dbReference type="ARBA" id="ARBA00022763"/>
    </source>
</evidence>
<dbReference type="InterPro" id="IPR013022">
    <property type="entry name" value="Xyl_isomerase-like_TIM-brl"/>
</dbReference>
<evidence type="ECO:0000259" key="8">
    <source>
        <dbReference type="Pfam" id="PF01261"/>
    </source>
</evidence>
<dbReference type="RefSeq" id="WP_206707958.1">
    <property type="nucleotide sequence ID" value="NZ_CP059066.1"/>
</dbReference>
<protein>
    <recommendedName>
        <fullName evidence="7">Probable endonuclease 4</fullName>
        <ecNumber evidence="7">3.1.21.2</ecNumber>
    </recommendedName>
    <alternativeName>
        <fullName evidence="7">Endodeoxyribonuclease IV</fullName>
    </alternativeName>
    <alternativeName>
        <fullName evidence="7">Endonuclease IV</fullName>
    </alternativeName>
</protein>